<evidence type="ECO:0000313" key="2">
    <source>
        <dbReference type="Proteomes" id="UP001223072"/>
    </source>
</evidence>
<protein>
    <submittedName>
        <fullName evidence="1">Uncharacterized protein</fullName>
    </submittedName>
</protein>
<dbReference type="RefSeq" id="WP_307630034.1">
    <property type="nucleotide sequence ID" value="NZ_JAUSZS010000008.1"/>
</dbReference>
<sequence>MLTALGLESEPAGHLAELASALHAAYVQVAAGLPGNTALEVVGGKLKLAKLGKAEDPKLMPPFRHMVNGMLPKVDSWSPPPTAYGSPSPSRLCTRVRTRAISICGTRAQRG</sequence>
<organism evidence="1 2">
    <name type="scientific">Streptomyces turgidiscabies</name>
    <dbReference type="NCBI Taxonomy" id="85558"/>
    <lineage>
        <taxon>Bacteria</taxon>
        <taxon>Bacillati</taxon>
        <taxon>Actinomycetota</taxon>
        <taxon>Actinomycetes</taxon>
        <taxon>Kitasatosporales</taxon>
        <taxon>Streptomycetaceae</taxon>
        <taxon>Streptomyces</taxon>
    </lineage>
</organism>
<keyword evidence="2" id="KW-1185">Reference proteome</keyword>
<dbReference type="EMBL" id="JAUSZS010000008">
    <property type="protein sequence ID" value="MDQ0936661.1"/>
    <property type="molecule type" value="Genomic_DNA"/>
</dbReference>
<accession>A0ABU0RXG3</accession>
<comment type="caution">
    <text evidence="1">The sequence shown here is derived from an EMBL/GenBank/DDBJ whole genome shotgun (WGS) entry which is preliminary data.</text>
</comment>
<gene>
    <name evidence="1" type="ORF">QFZ49_006636</name>
</gene>
<name>A0ABU0RXG3_9ACTN</name>
<proteinExistence type="predicted"/>
<dbReference type="Proteomes" id="UP001223072">
    <property type="component" value="Unassembled WGS sequence"/>
</dbReference>
<reference evidence="1 2" key="1">
    <citation type="submission" date="2023-07" db="EMBL/GenBank/DDBJ databases">
        <title>Comparative genomics of wheat-associated soil bacteria to identify genetic determinants of phenazine resistance.</title>
        <authorList>
            <person name="Mouncey N."/>
        </authorList>
    </citation>
    <scope>NUCLEOTIDE SEQUENCE [LARGE SCALE GENOMIC DNA]</scope>
    <source>
        <strain evidence="1 2">W2I16</strain>
    </source>
</reference>
<evidence type="ECO:0000313" key="1">
    <source>
        <dbReference type="EMBL" id="MDQ0936661.1"/>
    </source>
</evidence>